<gene>
    <name evidence="4" type="ORF">QO001_001118</name>
</gene>
<dbReference type="PANTHER" id="PTHR43316:SF3">
    <property type="entry name" value="HALOACID DEHALOGENASE, TYPE II (AFU_ORTHOLOGUE AFUA_2G07750)-RELATED"/>
    <property type="match status" value="1"/>
</dbReference>
<protein>
    <recommendedName>
        <fullName evidence="3">(S)-2-haloacid dehalogenase</fullName>
        <ecNumber evidence="3">3.8.1.2</ecNumber>
    </recommendedName>
    <alternativeName>
        <fullName evidence="3">2-haloalkanoic acid dehalogenase</fullName>
    </alternativeName>
    <alternativeName>
        <fullName evidence="3">Halocarboxylic acid halidohydrolase</fullName>
    </alternativeName>
    <alternativeName>
        <fullName evidence="3">L-2-haloacid dehalogenase</fullName>
    </alternativeName>
</protein>
<dbReference type="NCBIfam" id="TIGR01428">
    <property type="entry name" value="HAD_type_II"/>
    <property type="match status" value="1"/>
</dbReference>
<dbReference type="GO" id="GO:0018784">
    <property type="term" value="F:(S)-2-haloacid dehalogenase activity"/>
    <property type="evidence" value="ECO:0007669"/>
    <property type="project" value="UniProtKB-UniRule"/>
</dbReference>
<evidence type="ECO:0000313" key="5">
    <source>
        <dbReference type="Proteomes" id="UP001223420"/>
    </source>
</evidence>
<dbReference type="InterPro" id="IPR006439">
    <property type="entry name" value="HAD-SF_hydro_IA"/>
</dbReference>
<dbReference type="Gene3D" id="1.10.150.240">
    <property type="entry name" value="Putative phosphatase, domain 2"/>
    <property type="match status" value="1"/>
</dbReference>
<comment type="function">
    <text evidence="3">Catalyzes the hydrolytic dehalogenation of small (S)-2-haloalkanoic acids to yield the corresponding (R)-2-hydroxyalkanoic acids.</text>
</comment>
<comment type="catalytic activity">
    <reaction evidence="3">
        <text>an (S)-2-haloacid + H2O = a (2R)-2-hydroxycarboxylate + a halide anion + H(+)</text>
        <dbReference type="Rhea" id="RHEA:11192"/>
        <dbReference type="ChEBI" id="CHEBI:15377"/>
        <dbReference type="ChEBI" id="CHEBI:15378"/>
        <dbReference type="ChEBI" id="CHEBI:16042"/>
        <dbReference type="ChEBI" id="CHEBI:58314"/>
        <dbReference type="ChEBI" id="CHEBI:137405"/>
        <dbReference type="EC" id="3.8.1.2"/>
    </reaction>
</comment>
<dbReference type="InterPro" id="IPR051540">
    <property type="entry name" value="S-2-haloacid_dehalogenase"/>
</dbReference>
<dbReference type="EMBL" id="JAUSWL010000002">
    <property type="protein sequence ID" value="MDQ0542200.1"/>
    <property type="molecule type" value="Genomic_DNA"/>
</dbReference>
<dbReference type="PRINTS" id="PR00413">
    <property type="entry name" value="HADHALOGNASE"/>
</dbReference>
<dbReference type="InterPro" id="IPR036412">
    <property type="entry name" value="HAD-like_sf"/>
</dbReference>
<dbReference type="PANTHER" id="PTHR43316">
    <property type="entry name" value="HYDROLASE, HALOACID DELAHOGENASE-RELATED"/>
    <property type="match status" value="1"/>
</dbReference>
<accession>A0AAJ1WV24</accession>
<dbReference type="EC" id="3.8.1.2" evidence="3"/>
<sequence length="239" mass="25797">MTVRALVFDVFGTLVDWRSGVAREAARLLAPYAPALDAGAFADADSFADTWRARYNPSMETVRSGARPFVDLDTLQAESLPDVLAQFGIAGVPEDVRRELVQAWHRLDAWPEVPDAMRRLRERHLLAPNSNGHVRLMADLARRNGFVFDAILGAGYSRDYKPKPALYRDAVAAFGFAPAETLMVAAHSNDLAAAASHGLSTAHIARPHEHGPGGGETAPSVPVTYAARDLADLADQLGC</sequence>
<keyword evidence="2 3" id="KW-0378">Hydrolase</keyword>
<evidence type="ECO:0000256" key="3">
    <source>
        <dbReference type="RuleBase" id="RU368077"/>
    </source>
</evidence>
<dbReference type="Gene3D" id="3.40.50.1000">
    <property type="entry name" value="HAD superfamily/HAD-like"/>
    <property type="match status" value="1"/>
</dbReference>
<dbReference type="SUPFAM" id="SSF56784">
    <property type="entry name" value="HAD-like"/>
    <property type="match status" value="1"/>
</dbReference>
<evidence type="ECO:0000313" key="4">
    <source>
        <dbReference type="EMBL" id="MDQ0542200.1"/>
    </source>
</evidence>
<evidence type="ECO:0000256" key="2">
    <source>
        <dbReference type="ARBA" id="ARBA00022801"/>
    </source>
</evidence>
<dbReference type="Proteomes" id="UP001223420">
    <property type="component" value="Unassembled WGS sequence"/>
</dbReference>
<proteinExistence type="inferred from homology"/>
<dbReference type="InterPro" id="IPR023198">
    <property type="entry name" value="PGP-like_dom2"/>
</dbReference>
<dbReference type="AlphaFoldDB" id="A0AAJ1WV24"/>
<evidence type="ECO:0000256" key="1">
    <source>
        <dbReference type="ARBA" id="ARBA00008106"/>
    </source>
</evidence>
<dbReference type="SFLD" id="SFLDG01129">
    <property type="entry name" value="C1.5:_HAD__Beta-PGM__Phosphata"/>
    <property type="match status" value="1"/>
</dbReference>
<comment type="similarity">
    <text evidence="1 3">Belongs to the HAD-like hydrolase superfamily. S-2-haloalkanoic acid dehalogenase family.</text>
</comment>
<organism evidence="4 5">
    <name type="scientific">Methylobacterium brachiatum</name>
    <dbReference type="NCBI Taxonomy" id="269660"/>
    <lineage>
        <taxon>Bacteria</taxon>
        <taxon>Pseudomonadati</taxon>
        <taxon>Pseudomonadota</taxon>
        <taxon>Alphaproteobacteria</taxon>
        <taxon>Hyphomicrobiales</taxon>
        <taxon>Methylobacteriaceae</taxon>
        <taxon>Methylobacterium</taxon>
    </lineage>
</organism>
<dbReference type="SFLD" id="SFLDS00003">
    <property type="entry name" value="Haloacid_Dehalogenase"/>
    <property type="match status" value="1"/>
</dbReference>
<dbReference type="InterPro" id="IPR023214">
    <property type="entry name" value="HAD_sf"/>
</dbReference>
<reference evidence="4" key="1">
    <citation type="submission" date="2023-07" db="EMBL/GenBank/DDBJ databases">
        <title>Genomic Encyclopedia of Type Strains, Phase IV (KMG-IV): sequencing the most valuable type-strain genomes for metagenomic binning, comparative biology and taxonomic classification.</title>
        <authorList>
            <person name="Goeker M."/>
        </authorList>
    </citation>
    <scope>NUCLEOTIDE SEQUENCE</scope>
    <source>
        <strain evidence="4">DSM 19569</strain>
    </source>
</reference>
<dbReference type="NCBIfam" id="TIGR01493">
    <property type="entry name" value="HAD-SF-IA-v2"/>
    <property type="match status" value="1"/>
</dbReference>
<name>A0AAJ1WV24_9HYPH</name>
<dbReference type="RefSeq" id="WP_007561894.1">
    <property type="nucleotide sequence ID" value="NZ_JAJALK010000003.1"/>
</dbReference>
<dbReference type="Pfam" id="PF00702">
    <property type="entry name" value="Hydrolase"/>
    <property type="match status" value="1"/>
</dbReference>
<dbReference type="InterPro" id="IPR006328">
    <property type="entry name" value="2-HAD"/>
</dbReference>
<comment type="caution">
    <text evidence="4">The sequence shown here is derived from an EMBL/GenBank/DDBJ whole genome shotgun (WGS) entry which is preliminary data.</text>
</comment>